<accession>A0ABV8FNR5</accession>
<gene>
    <name evidence="2" type="ORF">ACFOVU_13640</name>
</gene>
<feature type="transmembrane region" description="Helical" evidence="1">
    <location>
        <begin position="71"/>
        <end position="90"/>
    </location>
</feature>
<dbReference type="RefSeq" id="WP_378533497.1">
    <property type="nucleotide sequence ID" value="NZ_JBHSBH010000008.1"/>
</dbReference>
<sequence length="215" mass="21592">MSEAAITPHERATRSPLAYLGAALAAGLLVGLATSFGQGLLPDHLNSLANSSGSWSLIAFLVATACPRPRVAAAMGVLALLAMVAGYDIASGLRGYATSLGASAFWLVAAVAVGPFLGLGGSAVRTRSQFAPAAIGAMSGVLVGEGAYGLTVIADTTSPPYWWGSIAVGAGMLGWAIVRRFPAWRPALVATGVTALIAGGFVAAYTAAPLLLMSF</sequence>
<feature type="transmembrane region" description="Helical" evidence="1">
    <location>
        <begin position="160"/>
        <end position="178"/>
    </location>
</feature>
<organism evidence="2 3">
    <name type="scientific">Nocardiopsis sediminis</name>
    <dbReference type="NCBI Taxonomy" id="1778267"/>
    <lineage>
        <taxon>Bacteria</taxon>
        <taxon>Bacillati</taxon>
        <taxon>Actinomycetota</taxon>
        <taxon>Actinomycetes</taxon>
        <taxon>Streptosporangiales</taxon>
        <taxon>Nocardiopsidaceae</taxon>
        <taxon>Nocardiopsis</taxon>
    </lineage>
</organism>
<keyword evidence="1" id="KW-1133">Transmembrane helix</keyword>
<keyword evidence="1" id="KW-0812">Transmembrane</keyword>
<dbReference type="EMBL" id="JBHSBH010000008">
    <property type="protein sequence ID" value="MFC3996968.1"/>
    <property type="molecule type" value="Genomic_DNA"/>
</dbReference>
<feature type="transmembrane region" description="Helical" evidence="1">
    <location>
        <begin position="96"/>
        <end position="118"/>
    </location>
</feature>
<comment type="caution">
    <text evidence="2">The sequence shown here is derived from an EMBL/GenBank/DDBJ whole genome shotgun (WGS) entry which is preliminary data.</text>
</comment>
<keyword evidence="3" id="KW-1185">Reference proteome</keyword>
<reference evidence="3" key="1">
    <citation type="journal article" date="2019" name="Int. J. Syst. Evol. Microbiol.">
        <title>The Global Catalogue of Microorganisms (GCM) 10K type strain sequencing project: providing services to taxonomists for standard genome sequencing and annotation.</title>
        <authorList>
            <consortium name="The Broad Institute Genomics Platform"/>
            <consortium name="The Broad Institute Genome Sequencing Center for Infectious Disease"/>
            <person name="Wu L."/>
            <person name="Ma J."/>
        </authorList>
    </citation>
    <scope>NUCLEOTIDE SEQUENCE [LARGE SCALE GENOMIC DNA]</scope>
    <source>
        <strain evidence="3">TBRC 1826</strain>
    </source>
</reference>
<name>A0ABV8FNR5_9ACTN</name>
<feature type="transmembrane region" description="Helical" evidence="1">
    <location>
        <begin position="130"/>
        <end position="154"/>
    </location>
</feature>
<evidence type="ECO:0000313" key="3">
    <source>
        <dbReference type="Proteomes" id="UP001595847"/>
    </source>
</evidence>
<evidence type="ECO:0000256" key="1">
    <source>
        <dbReference type="SAM" id="Phobius"/>
    </source>
</evidence>
<proteinExistence type="predicted"/>
<evidence type="ECO:0000313" key="2">
    <source>
        <dbReference type="EMBL" id="MFC3996968.1"/>
    </source>
</evidence>
<keyword evidence="1" id="KW-0472">Membrane</keyword>
<protein>
    <submittedName>
        <fullName evidence="2">DUF6518 family protein</fullName>
    </submittedName>
</protein>
<dbReference type="Proteomes" id="UP001595847">
    <property type="component" value="Unassembled WGS sequence"/>
</dbReference>
<feature type="transmembrane region" description="Helical" evidence="1">
    <location>
        <begin position="17"/>
        <end position="36"/>
    </location>
</feature>
<feature type="transmembrane region" description="Helical" evidence="1">
    <location>
        <begin position="187"/>
        <end position="212"/>
    </location>
</feature>
<dbReference type="InterPro" id="IPR045393">
    <property type="entry name" value="DUF6518"/>
</dbReference>
<dbReference type="Pfam" id="PF20128">
    <property type="entry name" value="DUF6518"/>
    <property type="match status" value="1"/>
</dbReference>